<evidence type="ECO:0000256" key="6">
    <source>
        <dbReference type="ARBA" id="ARBA00022679"/>
    </source>
</evidence>
<dbReference type="GO" id="GO:0005789">
    <property type="term" value="C:endoplasmic reticulum membrane"/>
    <property type="evidence" value="ECO:0007669"/>
    <property type="project" value="UniProtKB-SubCell"/>
</dbReference>
<comment type="caution">
    <text evidence="14">The sequence shown here is derived from an EMBL/GenBank/DDBJ whole genome shotgun (WGS) entry which is preliminary data.</text>
</comment>
<evidence type="ECO:0000256" key="1">
    <source>
        <dbReference type="ARBA" id="ARBA00001946"/>
    </source>
</evidence>
<dbReference type="EC" id="2.5.1.87" evidence="5"/>
<evidence type="ECO:0000256" key="8">
    <source>
        <dbReference type="ARBA" id="ARBA00022824"/>
    </source>
</evidence>
<comment type="subcellular location">
    <subcellularLocation>
        <location evidence="2">Endoplasmic reticulum membrane</location>
    </subcellularLocation>
</comment>
<evidence type="ECO:0000256" key="9">
    <source>
        <dbReference type="ARBA" id="ARBA00022842"/>
    </source>
</evidence>
<dbReference type="GO" id="GO:1904423">
    <property type="term" value="C:dehydrodolichyl diphosphate synthase complex"/>
    <property type="evidence" value="ECO:0007669"/>
    <property type="project" value="InterPro"/>
</dbReference>
<dbReference type="EMBL" id="CAXLJL010000279">
    <property type="protein sequence ID" value="CAL5135973.1"/>
    <property type="molecule type" value="Genomic_DNA"/>
</dbReference>
<protein>
    <recommendedName>
        <fullName evidence="5">ditrans,polycis-polyprenyl diphosphate synthase [(2E,6E)-farnesyldiphosphate specific]</fullName>
        <ecNumber evidence="5">2.5.1.87</ecNumber>
    </recommendedName>
</protein>
<comment type="cofactor">
    <cofactor evidence="1">
        <name>Mg(2+)</name>
        <dbReference type="ChEBI" id="CHEBI:18420"/>
    </cofactor>
</comment>
<proteinExistence type="inferred from homology"/>
<keyword evidence="10 13" id="KW-1133">Transmembrane helix</keyword>
<dbReference type="InterPro" id="IPR036424">
    <property type="entry name" value="UPP_synth-like_sf"/>
</dbReference>
<keyword evidence="7 13" id="KW-0812">Transmembrane</keyword>
<evidence type="ECO:0000256" key="5">
    <source>
        <dbReference type="ARBA" id="ARBA00012596"/>
    </source>
</evidence>
<sequence>MDVYGLLLRLIIFMQQLIYLFTDLIQLVLLKIKLVADLLSIRIHPKSAQDIKIPSHISFNIYENEISLDKIVNVLLWSHEIGIPVASISDVKGNLFKLRQNFENKLKEEAVFNVVEPVSGNVCIYRLSGYDNGRSTDLLVCLQTPRFGLQCLCDAIQHTCHFQKKITDVELAEAVQSISSLPDVEMTVNFGDCSSLFGMLPWQGRCAEFLDFPSHWHLKKPDFTRLLVRFGQIKQRWGR</sequence>
<dbReference type="AlphaFoldDB" id="A0AAV2TLT9"/>
<dbReference type="Gene3D" id="3.40.1180.10">
    <property type="entry name" value="Decaprenyl diphosphate synthase-like"/>
    <property type="match status" value="1"/>
</dbReference>
<dbReference type="PANTHER" id="PTHR21528">
    <property type="entry name" value="DEHYDRODOLICHYL DIPHOSPHATE SYNTHASE COMPLEX SUBUNIT NUS1"/>
    <property type="match status" value="1"/>
</dbReference>
<evidence type="ECO:0000256" key="7">
    <source>
        <dbReference type="ARBA" id="ARBA00022692"/>
    </source>
</evidence>
<name>A0AAV2TLT9_CALDB</name>
<keyword evidence="9" id="KW-0460">Magnesium</keyword>
<evidence type="ECO:0000256" key="11">
    <source>
        <dbReference type="ARBA" id="ARBA00023136"/>
    </source>
</evidence>
<dbReference type="GO" id="GO:0045547">
    <property type="term" value="F:ditrans,polycis-polyprenyl diphosphate synthase [(2E,6E)-farnesyl diphosphate specific] activity"/>
    <property type="evidence" value="ECO:0007669"/>
    <property type="project" value="UniProtKB-EC"/>
</dbReference>
<keyword evidence="6" id="KW-0808">Transferase</keyword>
<evidence type="ECO:0000256" key="10">
    <source>
        <dbReference type="ARBA" id="ARBA00022989"/>
    </source>
</evidence>
<organism evidence="14 15">
    <name type="scientific">Calicophoron daubneyi</name>
    <name type="common">Rumen fluke</name>
    <name type="synonym">Paramphistomum daubneyi</name>
    <dbReference type="NCBI Taxonomy" id="300641"/>
    <lineage>
        <taxon>Eukaryota</taxon>
        <taxon>Metazoa</taxon>
        <taxon>Spiralia</taxon>
        <taxon>Lophotrochozoa</taxon>
        <taxon>Platyhelminthes</taxon>
        <taxon>Trematoda</taxon>
        <taxon>Digenea</taxon>
        <taxon>Plagiorchiida</taxon>
        <taxon>Pronocephalata</taxon>
        <taxon>Paramphistomoidea</taxon>
        <taxon>Paramphistomidae</taxon>
        <taxon>Calicophoron</taxon>
    </lineage>
</organism>
<evidence type="ECO:0000256" key="3">
    <source>
        <dbReference type="ARBA" id="ARBA00004922"/>
    </source>
</evidence>
<reference evidence="14" key="1">
    <citation type="submission" date="2024-06" db="EMBL/GenBank/DDBJ databases">
        <authorList>
            <person name="Liu X."/>
            <person name="Lenzi L."/>
            <person name="Haldenby T S."/>
            <person name="Uol C."/>
        </authorList>
    </citation>
    <scope>NUCLEOTIDE SEQUENCE</scope>
</reference>
<dbReference type="PANTHER" id="PTHR21528:SF0">
    <property type="entry name" value="DEHYDRODOLICHYL DIPHOSPHATE SYNTHASE COMPLEX SUBUNIT NUS1"/>
    <property type="match status" value="1"/>
</dbReference>
<keyword evidence="8" id="KW-0256">Endoplasmic reticulum</keyword>
<comment type="similarity">
    <text evidence="4">Belongs to the UPP synthase family.</text>
</comment>
<feature type="transmembrane region" description="Helical" evidence="13">
    <location>
        <begin position="6"/>
        <end position="30"/>
    </location>
</feature>
<evidence type="ECO:0000313" key="15">
    <source>
        <dbReference type="Proteomes" id="UP001497525"/>
    </source>
</evidence>
<gene>
    <name evidence="14" type="ORF">CDAUBV1_LOCUS10077</name>
</gene>
<evidence type="ECO:0000313" key="14">
    <source>
        <dbReference type="EMBL" id="CAL5135973.1"/>
    </source>
</evidence>
<evidence type="ECO:0000256" key="2">
    <source>
        <dbReference type="ARBA" id="ARBA00004586"/>
    </source>
</evidence>
<dbReference type="Proteomes" id="UP001497525">
    <property type="component" value="Unassembled WGS sequence"/>
</dbReference>
<comment type="pathway">
    <text evidence="3">Protein modification; protein glycosylation.</text>
</comment>
<dbReference type="SUPFAM" id="SSF64005">
    <property type="entry name" value="Undecaprenyl diphosphate synthase"/>
    <property type="match status" value="1"/>
</dbReference>
<comment type="catalytic activity">
    <reaction evidence="12">
        <text>n isopentenyl diphosphate + (2E,6E)-farnesyl diphosphate = a di-trans,poly-cis-polyprenyl diphosphate + n diphosphate</text>
        <dbReference type="Rhea" id="RHEA:53008"/>
        <dbReference type="Rhea" id="RHEA-COMP:19494"/>
        <dbReference type="ChEBI" id="CHEBI:33019"/>
        <dbReference type="ChEBI" id="CHEBI:128769"/>
        <dbReference type="ChEBI" id="CHEBI:136960"/>
        <dbReference type="ChEBI" id="CHEBI:175763"/>
        <dbReference type="EC" id="2.5.1.87"/>
    </reaction>
</comment>
<evidence type="ECO:0000256" key="4">
    <source>
        <dbReference type="ARBA" id="ARBA00005432"/>
    </source>
</evidence>
<keyword evidence="11 13" id="KW-0472">Membrane</keyword>
<accession>A0AAV2TLT9</accession>
<dbReference type="InterPro" id="IPR038887">
    <property type="entry name" value="Nus1/NgBR"/>
</dbReference>
<evidence type="ECO:0000256" key="12">
    <source>
        <dbReference type="ARBA" id="ARBA00047353"/>
    </source>
</evidence>
<evidence type="ECO:0000256" key="13">
    <source>
        <dbReference type="SAM" id="Phobius"/>
    </source>
</evidence>